<name>A0A1G1VU31_9BACT</name>
<dbReference type="InterPro" id="IPR021454">
    <property type="entry name" value="DUF3105"/>
</dbReference>
<organism evidence="3 4">
    <name type="scientific">Candidatus Chisholmbacteria bacterium RIFCSPHIGHO2_01_FULL_52_32</name>
    <dbReference type="NCBI Taxonomy" id="1797591"/>
    <lineage>
        <taxon>Bacteria</taxon>
        <taxon>Candidatus Chisholmiibacteriota</taxon>
    </lineage>
</organism>
<dbReference type="AlphaFoldDB" id="A0A1G1VU31"/>
<dbReference type="Proteomes" id="UP000179233">
    <property type="component" value="Unassembled WGS sequence"/>
</dbReference>
<feature type="transmembrane region" description="Helical" evidence="2">
    <location>
        <begin position="38"/>
        <end position="56"/>
    </location>
</feature>
<evidence type="ECO:0000256" key="2">
    <source>
        <dbReference type="SAM" id="Phobius"/>
    </source>
</evidence>
<dbReference type="EMBL" id="MHCJ01000003">
    <property type="protein sequence ID" value="OGY18824.1"/>
    <property type="molecule type" value="Genomic_DNA"/>
</dbReference>
<keyword evidence="2" id="KW-0472">Membrane</keyword>
<evidence type="ECO:0000313" key="3">
    <source>
        <dbReference type="EMBL" id="OGY18824.1"/>
    </source>
</evidence>
<evidence type="ECO:0000256" key="1">
    <source>
        <dbReference type="SAM" id="MobiDB-lite"/>
    </source>
</evidence>
<gene>
    <name evidence="3" type="ORF">A2786_05015</name>
</gene>
<evidence type="ECO:0008006" key="5">
    <source>
        <dbReference type="Google" id="ProtNLM"/>
    </source>
</evidence>
<reference evidence="3 4" key="1">
    <citation type="journal article" date="2016" name="Nat. Commun.">
        <title>Thousands of microbial genomes shed light on interconnected biogeochemical processes in an aquifer system.</title>
        <authorList>
            <person name="Anantharaman K."/>
            <person name="Brown C.T."/>
            <person name="Hug L.A."/>
            <person name="Sharon I."/>
            <person name="Castelle C.J."/>
            <person name="Probst A.J."/>
            <person name="Thomas B.C."/>
            <person name="Singh A."/>
            <person name="Wilkins M.J."/>
            <person name="Karaoz U."/>
            <person name="Brodie E.L."/>
            <person name="Williams K.H."/>
            <person name="Hubbard S.S."/>
            <person name="Banfield J.F."/>
        </authorList>
    </citation>
    <scope>NUCLEOTIDE SEQUENCE [LARGE SCALE GENOMIC DNA]</scope>
</reference>
<keyword evidence="2" id="KW-0812">Transmembrane</keyword>
<dbReference type="Pfam" id="PF11303">
    <property type="entry name" value="DUF3105"/>
    <property type="match status" value="2"/>
</dbReference>
<accession>A0A1G1VU31</accession>
<proteinExistence type="predicted"/>
<comment type="caution">
    <text evidence="3">The sequence shown here is derived from an EMBL/GenBank/DDBJ whole genome shotgun (WGS) entry which is preliminary data.</text>
</comment>
<evidence type="ECO:0000313" key="4">
    <source>
        <dbReference type="Proteomes" id="UP000179233"/>
    </source>
</evidence>
<keyword evidence="2" id="KW-1133">Transmembrane helix</keyword>
<feature type="region of interest" description="Disordered" evidence="1">
    <location>
        <begin position="173"/>
        <end position="196"/>
    </location>
</feature>
<protein>
    <recommendedName>
        <fullName evidence="5">DUF3105 domain-containing protein</fullName>
    </recommendedName>
</protein>
<sequence length="265" mass="29685">MIVAEGRQLTKKERKALARKLRLEKQDRQQRSGKIKNLLVIGVTAALVLGIGGWLWQSATRPLPGEEVAELGREHVTDISNVIYNSNPPTSGPHFPVWVKQGVYDWEISDGYLLHSLEHGYVIISYNCEKNMVGRAPVVAQILAHEDEVPHEEPPATPSAISSVLSRMTPTGDDKVSWYTPDNPPPKERELSPAFTTEECSQEKSELTGLLKDYERLIIVPRTDMETTIAVTAWGRIETMEKIDLAQIRAFTSAFENQGPEKTEE</sequence>